<name>A0A5J4NA73_9TREM</name>
<evidence type="ECO:0000256" key="5">
    <source>
        <dbReference type="ARBA" id="ARBA00022917"/>
    </source>
</evidence>
<evidence type="ECO:0000256" key="6">
    <source>
        <dbReference type="ARBA" id="ARBA00023146"/>
    </source>
</evidence>
<dbReference type="PANTHER" id="PTHR43326">
    <property type="entry name" value="METHIONYL-TRNA SYNTHETASE"/>
    <property type="match status" value="1"/>
</dbReference>
<dbReference type="GO" id="GO:0004825">
    <property type="term" value="F:methionine-tRNA ligase activity"/>
    <property type="evidence" value="ECO:0007669"/>
    <property type="project" value="UniProtKB-EC"/>
</dbReference>
<keyword evidence="2 9" id="KW-0436">Ligase</keyword>
<evidence type="ECO:0000256" key="9">
    <source>
        <dbReference type="RuleBase" id="RU363039"/>
    </source>
</evidence>
<organism evidence="11 12">
    <name type="scientific">Paragonimus westermani</name>
    <dbReference type="NCBI Taxonomy" id="34504"/>
    <lineage>
        <taxon>Eukaryota</taxon>
        <taxon>Metazoa</taxon>
        <taxon>Spiralia</taxon>
        <taxon>Lophotrochozoa</taxon>
        <taxon>Platyhelminthes</taxon>
        <taxon>Trematoda</taxon>
        <taxon>Digenea</taxon>
        <taxon>Plagiorchiida</taxon>
        <taxon>Troglotremata</taxon>
        <taxon>Troglotrematidae</taxon>
        <taxon>Paragonimus</taxon>
    </lineage>
</organism>
<dbReference type="EC" id="6.1.1.10" evidence="1"/>
<dbReference type="InterPro" id="IPR015413">
    <property type="entry name" value="Methionyl/Leucyl_tRNA_Synth"/>
</dbReference>
<evidence type="ECO:0000256" key="1">
    <source>
        <dbReference type="ARBA" id="ARBA00012838"/>
    </source>
</evidence>
<dbReference type="Gene3D" id="3.40.50.620">
    <property type="entry name" value="HUPs"/>
    <property type="match status" value="1"/>
</dbReference>
<dbReference type="InterPro" id="IPR014729">
    <property type="entry name" value="Rossmann-like_a/b/a_fold"/>
</dbReference>
<evidence type="ECO:0000259" key="10">
    <source>
        <dbReference type="Pfam" id="PF09334"/>
    </source>
</evidence>
<dbReference type="Pfam" id="PF09334">
    <property type="entry name" value="tRNA-synt_1g"/>
    <property type="match status" value="1"/>
</dbReference>
<evidence type="ECO:0000313" key="12">
    <source>
        <dbReference type="Proteomes" id="UP000324629"/>
    </source>
</evidence>
<evidence type="ECO:0000256" key="2">
    <source>
        <dbReference type="ARBA" id="ARBA00022598"/>
    </source>
</evidence>
<dbReference type="SUPFAM" id="SSF52374">
    <property type="entry name" value="Nucleotidylyl transferase"/>
    <property type="match status" value="1"/>
</dbReference>
<dbReference type="GO" id="GO:0005524">
    <property type="term" value="F:ATP binding"/>
    <property type="evidence" value="ECO:0007669"/>
    <property type="project" value="UniProtKB-KW"/>
</dbReference>
<dbReference type="AlphaFoldDB" id="A0A5J4NA73"/>
<dbReference type="Gene3D" id="1.10.730.10">
    <property type="entry name" value="Isoleucyl-tRNA Synthetase, Domain 1"/>
    <property type="match status" value="1"/>
</dbReference>
<evidence type="ECO:0000256" key="7">
    <source>
        <dbReference type="ARBA" id="ARBA00026124"/>
    </source>
</evidence>
<protein>
    <recommendedName>
        <fullName evidence="7">Methionine--tRNA ligase, mitochondrial</fullName>
        <ecNumber evidence="1">6.1.1.10</ecNumber>
    </recommendedName>
    <alternativeName>
        <fullName evidence="8">Mitochondrial methionyl-tRNA synthetase</fullName>
    </alternativeName>
</protein>
<feature type="domain" description="Methionyl/Leucyl tRNA synthetase" evidence="10">
    <location>
        <begin position="63"/>
        <end position="401"/>
    </location>
</feature>
<evidence type="ECO:0000256" key="3">
    <source>
        <dbReference type="ARBA" id="ARBA00022741"/>
    </source>
</evidence>
<dbReference type="Gene3D" id="2.170.220.10">
    <property type="match status" value="1"/>
</dbReference>
<dbReference type="GO" id="GO:0006431">
    <property type="term" value="P:methionyl-tRNA aminoacylation"/>
    <property type="evidence" value="ECO:0007669"/>
    <property type="project" value="InterPro"/>
</dbReference>
<evidence type="ECO:0000256" key="8">
    <source>
        <dbReference type="ARBA" id="ARBA00030331"/>
    </source>
</evidence>
<sequence>MKLDKLFITCPIFYVNASKWTYSIECAVDLLNSIGRTGFVVVRQLSLINHRTCRLLLVLMPHVKQAARLAKVDPRAYCNEISPLFKSLCETNSVEINDFIRTTEERHVTAVAEFWRLLSQSGYLDQATYSGWYSIVDEAFYADWELSSVATSAVSHHTPGVAKKPSYVATETGSPVDWIEESNFLFRLTAFKEPLHNWLDSGVFLTDSPSQSMWREKSHVLVDTMNDVSVSRPRERLDWGIPVPDHPDQVIYVWLDALVNYLTVSGFPWSSEDYTSVVSWPPDFQFVGKDILRFHAVLWPALLMAVDLPLPKHLVCHCHLLIDNVKMSKSRHNVLDPFEEQRKLTPTIVHVPVSAADCEGLRYVLLRSALLSSDVSYCRKTAKQLIDTELVNCLGNLLSRITSKRINPNQSIVRMNREEAGVLFNQFSEDSELLESLDTLAAQFDQHWWVHAQPHLAIERVIGVLRQTNALIDRHKPWRPDVSSVEPEHVVSLAAESLRLAGLLLQPVVPNLATRLLQRLGLEETNSEESKLQLQNKYFWTLGEDHGPLLPRLG</sequence>
<dbReference type="InterPro" id="IPR023457">
    <property type="entry name" value="Met-tRNA_synth_2"/>
</dbReference>
<keyword evidence="4 9" id="KW-0067">ATP-binding</keyword>
<evidence type="ECO:0000256" key="4">
    <source>
        <dbReference type="ARBA" id="ARBA00022840"/>
    </source>
</evidence>
<comment type="similarity">
    <text evidence="9">Belongs to the class-I aminoacyl-tRNA synthetase family.</text>
</comment>
<dbReference type="Proteomes" id="UP000324629">
    <property type="component" value="Unassembled WGS sequence"/>
</dbReference>
<comment type="caution">
    <text evidence="11">The sequence shown here is derived from an EMBL/GenBank/DDBJ whole genome shotgun (WGS) entry which is preliminary data.</text>
</comment>
<evidence type="ECO:0000313" key="11">
    <source>
        <dbReference type="EMBL" id="KAA3672486.1"/>
    </source>
</evidence>
<proteinExistence type="inferred from homology"/>
<keyword evidence="12" id="KW-1185">Reference proteome</keyword>
<accession>A0A5J4NA73</accession>
<dbReference type="SUPFAM" id="SSF47323">
    <property type="entry name" value="Anticodon-binding domain of a subclass of class I aminoacyl-tRNA synthetases"/>
    <property type="match status" value="1"/>
</dbReference>
<keyword evidence="3 9" id="KW-0547">Nucleotide-binding</keyword>
<dbReference type="InterPro" id="IPR009080">
    <property type="entry name" value="tRNAsynth_Ia_anticodon-bd"/>
</dbReference>
<reference evidence="11 12" key="1">
    <citation type="journal article" date="2019" name="Gigascience">
        <title>Whole-genome sequence of the oriental lung fluke Paragonimus westermani.</title>
        <authorList>
            <person name="Oey H."/>
            <person name="Zakrzewski M."/>
            <person name="Narain K."/>
            <person name="Devi K.R."/>
            <person name="Agatsuma T."/>
            <person name="Nawaratna S."/>
            <person name="Gobert G.N."/>
            <person name="Jones M.K."/>
            <person name="Ragan M.A."/>
            <person name="McManus D.P."/>
            <person name="Krause L."/>
        </authorList>
    </citation>
    <scope>NUCLEOTIDE SEQUENCE [LARGE SCALE GENOMIC DNA]</scope>
    <source>
        <strain evidence="11 12">IND2009</strain>
    </source>
</reference>
<keyword evidence="6 9" id="KW-0030">Aminoacyl-tRNA synthetase</keyword>
<dbReference type="InterPro" id="IPR033911">
    <property type="entry name" value="MetRS_core"/>
</dbReference>
<dbReference type="PRINTS" id="PR01041">
    <property type="entry name" value="TRNASYNTHMET"/>
</dbReference>
<dbReference type="PANTHER" id="PTHR43326:SF1">
    <property type="entry name" value="METHIONINE--TRNA LIGASE, MITOCHONDRIAL"/>
    <property type="match status" value="1"/>
</dbReference>
<keyword evidence="5 9" id="KW-0648">Protein biosynthesis</keyword>
<gene>
    <name evidence="11" type="ORF">DEA37_0005774</name>
</gene>
<dbReference type="EMBL" id="QNGE01004843">
    <property type="protein sequence ID" value="KAA3672486.1"/>
    <property type="molecule type" value="Genomic_DNA"/>
</dbReference>